<reference evidence="1" key="1">
    <citation type="submission" date="2023-04" db="EMBL/GenBank/DDBJ databases">
        <title>A chromosome-level genome assembly of the parasitoid wasp Eretmocerus hayati.</title>
        <authorList>
            <person name="Zhong Y."/>
            <person name="Liu S."/>
            <person name="Liu Y."/>
        </authorList>
    </citation>
    <scope>NUCLEOTIDE SEQUENCE</scope>
    <source>
        <strain evidence="1">ZJU_SS_LIU_2023</strain>
    </source>
</reference>
<dbReference type="EMBL" id="CM056741">
    <property type="protein sequence ID" value="KAJ8688144.1"/>
    <property type="molecule type" value="Genomic_DNA"/>
</dbReference>
<comment type="caution">
    <text evidence="1">The sequence shown here is derived from an EMBL/GenBank/DDBJ whole genome shotgun (WGS) entry which is preliminary data.</text>
</comment>
<dbReference type="Proteomes" id="UP001239111">
    <property type="component" value="Chromosome 1"/>
</dbReference>
<accession>A0ACC2PZS6</accession>
<sequence length="563" mass="62587">MDHGASEECDSTWADRFYKPGGGFVDIRTLYPNFDWKAAEETSRYYEENGFDPPTEAEIRQQKAQARAKVLGEHLGLINALMKGDRQLVMKLVNRVNVNLAKDELGYSCLHLAVVKQDPVLVHHMLQLGALLEERDRHKRTPLLLAVEKGGKEVVQMLVEAGADVTACDMNGNSILHHATANNKLDLGVIRLLMTKGAKPHVPNNDSQTPLRLAVFHRGAGFTEKMILAVKNMFNFVDNGALFAAVESGQEYLVKLLLNLGLSAKLLSPTGISLLYNAMMFRSKYSSDDVWIKVLKLLLEHGADAVEYQSPFSPIIGVVRFGSVPALKIFIDRGVDLKNEKAFSAPLLVVAANNPDVSMMKFLINQSVHHIDLKDDSMGHTALMESVLCPEDRTEHANELLKDGASVHCLDAAGNSVLFRAVENDLPQFVNLLLFHGAMIDKKVLGCAIMHSLIDPSEIPKYLIAHLVLRKSRGSEIDDEILSLIQKSKFREYFGSCESEIIALRQCVVSSSVTLYDILSYENLTKFAKDENVVNALKLLDVQRYCSAYVDLIKVRLDDVRSS</sequence>
<gene>
    <name evidence="1" type="ORF">QAD02_023939</name>
</gene>
<proteinExistence type="predicted"/>
<organism evidence="1 2">
    <name type="scientific">Eretmocerus hayati</name>
    <dbReference type="NCBI Taxonomy" id="131215"/>
    <lineage>
        <taxon>Eukaryota</taxon>
        <taxon>Metazoa</taxon>
        <taxon>Ecdysozoa</taxon>
        <taxon>Arthropoda</taxon>
        <taxon>Hexapoda</taxon>
        <taxon>Insecta</taxon>
        <taxon>Pterygota</taxon>
        <taxon>Neoptera</taxon>
        <taxon>Endopterygota</taxon>
        <taxon>Hymenoptera</taxon>
        <taxon>Apocrita</taxon>
        <taxon>Proctotrupomorpha</taxon>
        <taxon>Chalcidoidea</taxon>
        <taxon>Aphelinidae</taxon>
        <taxon>Aphelininae</taxon>
        <taxon>Eretmocerus</taxon>
    </lineage>
</organism>
<keyword evidence="2" id="KW-1185">Reference proteome</keyword>
<protein>
    <submittedName>
        <fullName evidence="1">Uncharacterized protein</fullName>
    </submittedName>
</protein>
<name>A0ACC2PZS6_9HYME</name>
<evidence type="ECO:0000313" key="2">
    <source>
        <dbReference type="Proteomes" id="UP001239111"/>
    </source>
</evidence>
<evidence type="ECO:0000313" key="1">
    <source>
        <dbReference type="EMBL" id="KAJ8688144.1"/>
    </source>
</evidence>